<dbReference type="STRING" id="1296121.A0A1A6AFA2"/>
<dbReference type="OrthoDB" id="2274644at2759"/>
<feature type="domain" description="Poly(A) RNA polymerase mitochondrial-like central palm" evidence="1">
    <location>
        <begin position="37"/>
        <end position="215"/>
    </location>
</feature>
<dbReference type="SUPFAM" id="SSF81301">
    <property type="entry name" value="Nucleotidyltransferase"/>
    <property type="match status" value="1"/>
</dbReference>
<protein>
    <recommendedName>
        <fullName evidence="1">Poly(A) RNA polymerase mitochondrial-like central palm domain-containing protein</fullName>
    </recommendedName>
</protein>
<gene>
    <name evidence="2" type="ORF">I303_00546</name>
</gene>
<dbReference type="SUPFAM" id="SSF81631">
    <property type="entry name" value="PAP/OAS1 substrate-binding domain"/>
    <property type="match status" value="1"/>
</dbReference>
<dbReference type="GO" id="GO:0031123">
    <property type="term" value="P:RNA 3'-end processing"/>
    <property type="evidence" value="ECO:0007669"/>
    <property type="project" value="TreeGrafter"/>
</dbReference>
<dbReference type="GO" id="GO:0010605">
    <property type="term" value="P:negative regulation of macromolecule metabolic process"/>
    <property type="evidence" value="ECO:0007669"/>
    <property type="project" value="UniProtKB-ARBA"/>
</dbReference>
<dbReference type="AlphaFoldDB" id="A0A1A6AFA2"/>
<organism evidence="2">
    <name type="scientific">Kwoniella dejecticola CBS 10117</name>
    <dbReference type="NCBI Taxonomy" id="1296121"/>
    <lineage>
        <taxon>Eukaryota</taxon>
        <taxon>Fungi</taxon>
        <taxon>Dikarya</taxon>
        <taxon>Basidiomycota</taxon>
        <taxon>Agaricomycotina</taxon>
        <taxon>Tremellomycetes</taxon>
        <taxon>Tremellales</taxon>
        <taxon>Cryptococcaceae</taxon>
        <taxon>Kwoniella</taxon>
    </lineage>
</organism>
<reference evidence="2" key="1">
    <citation type="submission" date="2013-07" db="EMBL/GenBank/DDBJ databases">
        <title>The Genome Sequence of Cryptococcus dejecticola CBS10117.</title>
        <authorList>
            <consortium name="The Broad Institute Genome Sequencing Platform"/>
            <person name="Cuomo C."/>
            <person name="Litvintseva A."/>
            <person name="Chen Y."/>
            <person name="Heitman J."/>
            <person name="Sun S."/>
            <person name="Springer D."/>
            <person name="Dromer F."/>
            <person name="Young S.K."/>
            <person name="Zeng Q."/>
            <person name="Gargeya S."/>
            <person name="Fitzgerald M."/>
            <person name="Abouelleil A."/>
            <person name="Alvarado L."/>
            <person name="Berlin A.M."/>
            <person name="Chapman S.B."/>
            <person name="Dewar J."/>
            <person name="Goldberg J."/>
            <person name="Griggs A."/>
            <person name="Gujja S."/>
            <person name="Hansen M."/>
            <person name="Howarth C."/>
            <person name="Imamovic A."/>
            <person name="Larimer J."/>
            <person name="McCowan C."/>
            <person name="Murphy C."/>
            <person name="Pearson M."/>
            <person name="Priest M."/>
            <person name="Roberts A."/>
            <person name="Saif S."/>
            <person name="Shea T."/>
            <person name="Sykes S."/>
            <person name="Wortman J."/>
            <person name="Nusbaum C."/>
            <person name="Birren B."/>
        </authorList>
    </citation>
    <scope>NUCLEOTIDE SEQUENCE [LARGE SCALE GENOMIC DNA]</scope>
    <source>
        <strain evidence="2">CBS 10117</strain>
    </source>
</reference>
<evidence type="ECO:0000313" key="2">
    <source>
        <dbReference type="EMBL" id="OBR88729.1"/>
    </source>
</evidence>
<dbReference type="VEuPathDB" id="FungiDB:I303_00546"/>
<dbReference type="EMBL" id="KI894027">
    <property type="protein sequence ID" value="OBR88729.1"/>
    <property type="molecule type" value="Genomic_DNA"/>
</dbReference>
<name>A0A1A6AFA2_9TREE</name>
<evidence type="ECO:0000259" key="1">
    <source>
        <dbReference type="Pfam" id="PF22600"/>
    </source>
</evidence>
<dbReference type="InterPro" id="IPR054708">
    <property type="entry name" value="MTPAP-like_central"/>
</dbReference>
<accession>A0A1A6AFA2</accession>
<dbReference type="PANTHER" id="PTHR12271:SF40">
    <property type="entry name" value="POLY(A) RNA POLYMERASE GLD2"/>
    <property type="match status" value="1"/>
</dbReference>
<dbReference type="Gene3D" id="1.10.1410.10">
    <property type="match status" value="1"/>
</dbReference>
<proteinExistence type="predicted"/>
<dbReference type="Pfam" id="PF22600">
    <property type="entry name" value="MTPAP-like_central"/>
    <property type="match status" value="1"/>
</dbReference>
<sequence length="480" mass="54403">MPPTKNYLSAYKAHYSYPSPRTTVPLKLMDPACGDQLQTTIMELWRSSEPTRERKDAMEELRLLLTNAVNAAFSSESLDIENGKMRFEVDIVGSTSWGGEIGTSTDVDLVIIDRNFPRGYEPSVWLQPPDSTKPLSFKQLSEIRYHASTNPLLPGCYSLKALSDCMEGVGMTHTVRSPHRLPLLKFVDPVRKLGCDLQCNDLSGMYNCSLILAYTRIAPYVLLPMICTLKTWYKVKSGKDPKMGNKDNRFKLSSYAICLMSIAYLQNIGHLPNLQKDIRARVYNDKTKRLEDEELVWVEWGRNRGLPAHTSFSKVPDPNWRPTDPDLTVCRAVIGFLRYFSGRIETNGNPEIVNTLEKDHFDPCLQVISPLNGGIMPRVTRYKAEAENVMKEMHTKYLVSRHFSRDQVGVILREYAMERMAISGRDMGKEDPTDQLDSGETRHSGFLQMGQAASMTELVCDQFFQGHIKNLRGVGERGQS</sequence>
<dbReference type="GO" id="GO:0016779">
    <property type="term" value="F:nucleotidyltransferase activity"/>
    <property type="evidence" value="ECO:0007669"/>
    <property type="project" value="UniProtKB-ARBA"/>
</dbReference>
<dbReference type="InterPro" id="IPR043519">
    <property type="entry name" value="NT_sf"/>
</dbReference>
<dbReference type="PANTHER" id="PTHR12271">
    <property type="entry name" value="POLY A POLYMERASE CID PAP -RELATED"/>
    <property type="match status" value="1"/>
</dbReference>